<dbReference type="PANTHER" id="PTHR37709">
    <property type="entry name" value="EXPRESSED PROTEIN"/>
    <property type="match status" value="1"/>
</dbReference>
<protein>
    <submittedName>
        <fullName evidence="2">Uncharacterized protein</fullName>
    </submittedName>
</protein>
<evidence type="ECO:0000313" key="2">
    <source>
        <dbReference type="EMBL" id="KAG8062155.1"/>
    </source>
</evidence>
<keyword evidence="3" id="KW-1185">Reference proteome</keyword>
<reference evidence="2" key="2">
    <citation type="submission" date="2021-02" db="EMBL/GenBank/DDBJ databases">
        <authorList>
            <person name="Kimball J.A."/>
            <person name="Haas M.W."/>
            <person name="Macchietto M."/>
            <person name="Kono T."/>
            <person name="Duquette J."/>
            <person name="Shao M."/>
        </authorList>
    </citation>
    <scope>NUCLEOTIDE SEQUENCE</scope>
    <source>
        <tissue evidence="2">Fresh leaf tissue</tissue>
    </source>
</reference>
<evidence type="ECO:0000256" key="1">
    <source>
        <dbReference type="SAM" id="MobiDB-lite"/>
    </source>
</evidence>
<reference evidence="2" key="1">
    <citation type="journal article" date="2021" name="bioRxiv">
        <title>Whole Genome Assembly and Annotation of Northern Wild Rice, Zizania palustris L., Supports a Whole Genome Duplication in the Zizania Genus.</title>
        <authorList>
            <person name="Haas M."/>
            <person name="Kono T."/>
            <person name="Macchietto M."/>
            <person name="Millas R."/>
            <person name="McGilp L."/>
            <person name="Shao M."/>
            <person name="Duquette J."/>
            <person name="Hirsch C.N."/>
            <person name="Kimball J."/>
        </authorList>
    </citation>
    <scope>NUCLEOTIDE SEQUENCE</scope>
    <source>
        <tissue evidence="2">Fresh leaf tissue</tissue>
    </source>
</reference>
<gene>
    <name evidence="2" type="ORF">GUJ93_ZPchr0003g18073</name>
</gene>
<dbReference type="OrthoDB" id="2016140at2759"/>
<sequence>MGFIMEFAENLILRMMEDPEKRDSAQREHVYRMKERSPGTPRSARPLAAATPTTTSSTATPTRDPNRNRYPW</sequence>
<feature type="compositionally biased region" description="Basic and acidic residues" evidence="1">
    <location>
        <begin position="15"/>
        <end position="37"/>
    </location>
</feature>
<feature type="region of interest" description="Disordered" evidence="1">
    <location>
        <begin position="15"/>
        <end position="72"/>
    </location>
</feature>
<dbReference type="Pfam" id="PF17250">
    <property type="entry name" value="NDUFB11"/>
    <property type="match status" value="1"/>
</dbReference>
<dbReference type="PANTHER" id="PTHR37709:SF1">
    <property type="entry name" value="EXPRESSED PROTEIN"/>
    <property type="match status" value="1"/>
</dbReference>
<dbReference type="AlphaFoldDB" id="A0A8J5SKI3"/>
<feature type="compositionally biased region" description="Low complexity" evidence="1">
    <location>
        <begin position="40"/>
        <end position="63"/>
    </location>
</feature>
<comment type="caution">
    <text evidence="2">The sequence shown here is derived from an EMBL/GenBank/DDBJ whole genome shotgun (WGS) entry which is preliminary data.</text>
</comment>
<accession>A0A8J5SKI3</accession>
<dbReference type="Proteomes" id="UP000729402">
    <property type="component" value="Unassembled WGS sequence"/>
</dbReference>
<dbReference type="EMBL" id="JAAALK010000286">
    <property type="protein sequence ID" value="KAG8062155.1"/>
    <property type="molecule type" value="Genomic_DNA"/>
</dbReference>
<organism evidence="2 3">
    <name type="scientific">Zizania palustris</name>
    <name type="common">Northern wild rice</name>
    <dbReference type="NCBI Taxonomy" id="103762"/>
    <lineage>
        <taxon>Eukaryota</taxon>
        <taxon>Viridiplantae</taxon>
        <taxon>Streptophyta</taxon>
        <taxon>Embryophyta</taxon>
        <taxon>Tracheophyta</taxon>
        <taxon>Spermatophyta</taxon>
        <taxon>Magnoliopsida</taxon>
        <taxon>Liliopsida</taxon>
        <taxon>Poales</taxon>
        <taxon>Poaceae</taxon>
        <taxon>BOP clade</taxon>
        <taxon>Oryzoideae</taxon>
        <taxon>Oryzeae</taxon>
        <taxon>Zizaniinae</taxon>
        <taxon>Zizania</taxon>
    </lineage>
</organism>
<proteinExistence type="predicted"/>
<dbReference type="InterPro" id="IPR035204">
    <property type="entry name" value="NDUFB11"/>
</dbReference>
<name>A0A8J5SKI3_ZIZPA</name>
<evidence type="ECO:0000313" key="3">
    <source>
        <dbReference type="Proteomes" id="UP000729402"/>
    </source>
</evidence>